<dbReference type="RefSeq" id="WP_379962039.1">
    <property type="nucleotide sequence ID" value="NZ_JAUYVI010000013.1"/>
</dbReference>
<name>A0ABU0YV08_9PROT</name>
<dbReference type="InterPro" id="IPR052912">
    <property type="entry name" value="UPF0111_domain"/>
</dbReference>
<dbReference type="PANTHER" id="PTHR37298:SF1">
    <property type="entry name" value="UPF0111 PROTEIN YKAA"/>
    <property type="match status" value="1"/>
</dbReference>
<reference evidence="3" key="1">
    <citation type="submission" date="2023-08" db="EMBL/GenBank/DDBJ databases">
        <title>Rhodospirillaceae gen. nov., a novel taxon isolated from the Yangtze River Yuezi River estuary sludge.</title>
        <authorList>
            <person name="Ruan L."/>
        </authorList>
    </citation>
    <scope>NUCLEOTIDE SEQUENCE [LARGE SCALE GENOMIC DNA]</scope>
    <source>
        <strain evidence="3">R-7</strain>
    </source>
</reference>
<dbReference type="Proteomes" id="UP001230156">
    <property type="component" value="Unassembled WGS sequence"/>
</dbReference>
<accession>A0ABU0YV08</accession>
<evidence type="ECO:0000313" key="2">
    <source>
        <dbReference type="EMBL" id="MDQ7251559.1"/>
    </source>
</evidence>
<dbReference type="InterPro" id="IPR038078">
    <property type="entry name" value="PhoU-like_sf"/>
</dbReference>
<dbReference type="InterPro" id="IPR018445">
    <property type="entry name" value="Put_Phosphate_transp_reg"/>
</dbReference>
<dbReference type="EMBL" id="JAUYVI010000013">
    <property type="protein sequence ID" value="MDQ7251559.1"/>
    <property type="molecule type" value="Genomic_DNA"/>
</dbReference>
<evidence type="ECO:0000313" key="3">
    <source>
        <dbReference type="Proteomes" id="UP001230156"/>
    </source>
</evidence>
<organism evidence="2 3">
    <name type="scientific">Dongia sedimenti</name>
    <dbReference type="NCBI Taxonomy" id="3064282"/>
    <lineage>
        <taxon>Bacteria</taxon>
        <taxon>Pseudomonadati</taxon>
        <taxon>Pseudomonadota</taxon>
        <taxon>Alphaproteobacteria</taxon>
        <taxon>Rhodospirillales</taxon>
        <taxon>Dongiaceae</taxon>
        <taxon>Dongia</taxon>
    </lineage>
</organism>
<dbReference type="PANTHER" id="PTHR37298">
    <property type="entry name" value="UPF0111 PROTEIN YKAA"/>
    <property type="match status" value="1"/>
</dbReference>
<proteinExistence type="inferred from homology"/>
<sequence>MVLRLFRRLMPRDERFVERFCRHSAIVVQGAVEFRAILSGTDYDAHCKELFRLEDAADEVTRETVFAVHRSFITPFDRSEVLELITTLDDTIDIMKDAARRLGLYKVAYTPEMLGMADCAIRASTSIRDAMPALSAIGRNEAVFREMQQKVRAAESEADDLLQHGMKALFAGPDPAGDKLVGERVYELIEAVVDRCEDVTDVIAGIVVEHV</sequence>
<comment type="caution">
    <text evidence="2">The sequence shown here is derived from an EMBL/GenBank/DDBJ whole genome shotgun (WGS) entry which is preliminary data.</text>
</comment>
<protein>
    <submittedName>
        <fullName evidence="2">DUF47 family protein</fullName>
    </submittedName>
</protein>
<dbReference type="Gene3D" id="1.20.58.220">
    <property type="entry name" value="Phosphate transport system protein phou homolog 2, domain 2"/>
    <property type="match status" value="1"/>
</dbReference>
<dbReference type="Pfam" id="PF01865">
    <property type="entry name" value="PhoU_div"/>
    <property type="match status" value="1"/>
</dbReference>
<evidence type="ECO:0000256" key="1">
    <source>
        <dbReference type="ARBA" id="ARBA00008591"/>
    </source>
</evidence>
<comment type="similarity">
    <text evidence="1">Belongs to the UPF0111 family.</text>
</comment>
<gene>
    <name evidence="2" type="ORF">Q8A70_27985</name>
</gene>
<keyword evidence="3" id="KW-1185">Reference proteome</keyword>